<reference evidence="2" key="2">
    <citation type="submission" date="2020-09" db="EMBL/GenBank/DDBJ databases">
        <authorList>
            <person name="Sun Q."/>
            <person name="Zhou Y."/>
        </authorList>
    </citation>
    <scope>NUCLEOTIDE SEQUENCE</scope>
    <source>
        <strain evidence="2">CGMCC 1.12785</strain>
    </source>
</reference>
<organism evidence="2 3">
    <name type="scientific">Sediminivirga luteola</name>
    <dbReference type="NCBI Taxonomy" id="1774748"/>
    <lineage>
        <taxon>Bacteria</taxon>
        <taxon>Bacillati</taxon>
        <taxon>Actinomycetota</taxon>
        <taxon>Actinomycetes</taxon>
        <taxon>Micrococcales</taxon>
        <taxon>Brevibacteriaceae</taxon>
        <taxon>Sediminivirga</taxon>
    </lineage>
</organism>
<feature type="region of interest" description="Disordered" evidence="1">
    <location>
        <begin position="273"/>
        <end position="295"/>
    </location>
</feature>
<sequence>MARDHARINIGIWGSAGFRRLSPRAQHLYFVLVTSPSLSYCGVADWRPKRLAALSEEWTLGQVEAAAAELQEQRVVFFDDDTEEAFVRKWMKHDGLIGQERMAVSVASAYAATSSIRLRGLIVHELRSLREAQPQLRGWGKSKLLEVLDEPSIDPHEEPGQGQAELQLGANQSSDEVELGPNQTSPTPAPAPATNSSSLLRAENGAGSYPEAFEEFWQAYPKKADKRAALRAWERALKRADREQILAGAVRYAADPNREDEFTKNAATWLNADAWLNPPEPPRGGRPPSRAESRIQGNLAAVEAVRRMTEGDTHDTRRDGEAPGLHWGAGRPAPHPGDNHRLAPGFG</sequence>
<gene>
    <name evidence="2" type="ORF">GCM10011333_12160</name>
</gene>
<proteinExistence type="predicted"/>
<comment type="caution">
    <text evidence="2">The sequence shown here is derived from an EMBL/GenBank/DDBJ whole genome shotgun (WGS) entry which is preliminary data.</text>
</comment>
<dbReference type="AlphaFoldDB" id="A0A8J2TX25"/>
<keyword evidence="3" id="KW-1185">Reference proteome</keyword>
<feature type="region of interest" description="Disordered" evidence="1">
    <location>
        <begin position="307"/>
        <end position="347"/>
    </location>
</feature>
<evidence type="ECO:0008006" key="4">
    <source>
        <dbReference type="Google" id="ProtNLM"/>
    </source>
</evidence>
<accession>A0A8J2TX25</accession>
<dbReference type="EMBL" id="BMFY01000004">
    <property type="protein sequence ID" value="GGA10900.1"/>
    <property type="molecule type" value="Genomic_DNA"/>
</dbReference>
<evidence type="ECO:0000313" key="2">
    <source>
        <dbReference type="EMBL" id="GGA10900.1"/>
    </source>
</evidence>
<protein>
    <recommendedName>
        <fullName evidence="4">DUF1376 domain-containing protein</fullName>
    </recommendedName>
</protein>
<reference evidence="2" key="1">
    <citation type="journal article" date="2014" name="Int. J. Syst. Evol. Microbiol.">
        <title>Complete genome sequence of Corynebacterium casei LMG S-19264T (=DSM 44701T), isolated from a smear-ripened cheese.</title>
        <authorList>
            <consortium name="US DOE Joint Genome Institute (JGI-PGF)"/>
            <person name="Walter F."/>
            <person name="Albersmeier A."/>
            <person name="Kalinowski J."/>
            <person name="Ruckert C."/>
        </authorList>
    </citation>
    <scope>NUCLEOTIDE SEQUENCE</scope>
    <source>
        <strain evidence="2">CGMCC 1.12785</strain>
    </source>
</reference>
<evidence type="ECO:0000256" key="1">
    <source>
        <dbReference type="SAM" id="MobiDB-lite"/>
    </source>
</evidence>
<dbReference type="Proteomes" id="UP000616114">
    <property type="component" value="Unassembled WGS sequence"/>
</dbReference>
<feature type="compositionally biased region" description="Basic and acidic residues" evidence="1">
    <location>
        <begin position="307"/>
        <end position="321"/>
    </location>
</feature>
<name>A0A8J2TX25_9MICO</name>
<feature type="region of interest" description="Disordered" evidence="1">
    <location>
        <begin position="172"/>
        <end position="203"/>
    </location>
</feature>
<evidence type="ECO:0000313" key="3">
    <source>
        <dbReference type="Proteomes" id="UP000616114"/>
    </source>
</evidence>